<reference evidence="1" key="2">
    <citation type="journal article" date="2015" name="Data Brief">
        <title>Shoot transcriptome of the giant reed, Arundo donax.</title>
        <authorList>
            <person name="Barrero R.A."/>
            <person name="Guerrero F.D."/>
            <person name="Moolhuijzen P."/>
            <person name="Goolsby J.A."/>
            <person name="Tidwell J."/>
            <person name="Bellgard S.E."/>
            <person name="Bellgard M.I."/>
        </authorList>
    </citation>
    <scope>NUCLEOTIDE SEQUENCE</scope>
    <source>
        <tissue evidence="1">Shoot tissue taken approximately 20 cm above the soil surface</tissue>
    </source>
</reference>
<name>A0A0A9BQH9_ARUDO</name>
<organism evidence="1">
    <name type="scientific">Arundo donax</name>
    <name type="common">Giant reed</name>
    <name type="synonym">Donax arundinaceus</name>
    <dbReference type="NCBI Taxonomy" id="35708"/>
    <lineage>
        <taxon>Eukaryota</taxon>
        <taxon>Viridiplantae</taxon>
        <taxon>Streptophyta</taxon>
        <taxon>Embryophyta</taxon>
        <taxon>Tracheophyta</taxon>
        <taxon>Spermatophyta</taxon>
        <taxon>Magnoliopsida</taxon>
        <taxon>Liliopsida</taxon>
        <taxon>Poales</taxon>
        <taxon>Poaceae</taxon>
        <taxon>PACMAD clade</taxon>
        <taxon>Arundinoideae</taxon>
        <taxon>Arundineae</taxon>
        <taxon>Arundo</taxon>
    </lineage>
</organism>
<dbReference type="AlphaFoldDB" id="A0A0A9BQH9"/>
<proteinExistence type="predicted"/>
<protein>
    <submittedName>
        <fullName evidence="1">Uncharacterized protein</fullName>
    </submittedName>
</protein>
<evidence type="ECO:0000313" key="1">
    <source>
        <dbReference type="EMBL" id="JAD64418.1"/>
    </source>
</evidence>
<sequence>MNALANIATLRCCLPPEIKLQRTLSSPCCWVAGAAALNLCYPCGASRTHLHP</sequence>
<accession>A0A0A9BQH9</accession>
<reference evidence="1" key="1">
    <citation type="submission" date="2014-09" db="EMBL/GenBank/DDBJ databases">
        <authorList>
            <person name="Magalhaes I.L.F."/>
            <person name="Oliveira U."/>
            <person name="Santos F.R."/>
            <person name="Vidigal T.H.D.A."/>
            <person name="Brescovit A.D."/>
            <person name="Santos A.J."/>
        </authorList>
    </citation>
    <scope>NUCLEOTIDE SEQUENCE</scope>
    <source>
        <tissue evidence="1">Shoot tissue taken approximately 20 cm above the soil surface</tissue>
    </source>
</reference>
<dbReference type="EMBL" id="GBRH01233477">
    <property type="protein sequence ID" value="JAD64418.1"/>
    <property type="molecule type" value="Transcribed_RNA"/>
</dbReference>